<dbReference type="Proteomes" id="UP000692954">
    <property type="component" value="Unassembled WGS sequence"/>
</dbReference>
<dbReference type="PROSITE" id="PS50865">
    <property type="entry name" value="ZF_MYND_2"/>
    <property type="match status" value="1"/>
</dbReference>
<keyword evidence="2 4" id="KW-0863">Zinc-finger</keyword>
<evidence type="ECO:0000259" key="5">
    <source>
        <dbReference type="PROSITE" id="PS50865"/>
    </source>
</evidence>
<dbReference type="PROSITE" id="PS01360">
    <property type="entry name" value="ZF_MYND_1"/>
    <property type="match status" value="1"/>
</dbReference>
<evidence type="ECO:0000256" key="1">
    <source>
        <dbReference type="ARBA" id="ARBA00022723"/>
    </source>
</evidence>
<protein>
    <recommendedName>
        <fullName evidence="5">MYND-type domain-containing protein</fullName>
    </recommendedName>
</protein>
<proteinExistence type="predicted"/>
<sequence>MNNNNTNLAKNLWIEWQLFKKNESTNPTLQIKKQGIMTKTDQYAEFTYRPNATSPPSMQEFYESVINGIIKRFQLGLYQGEYPYYNELQSCLHEFIRLMNFKSEILVEVFQSITNLNLSKETFPNVVVPCASCGMFIYIVQHCNNCYSAFYCDKTCLKNGKQKHESECQQAKITPSIIYPLQVEIHCGGSLGDDVKIYFQHERKLSLLYRGQKFLNSMYKILLKNRWLKNNGYNIVENETSIQLQSTKKIDMKPSEDQGDPNYSDEDLYLKMPCVQEIKVIFLNQGAILQDIIKETYNLQTNFIHIYYFPI</sequence>
<comment type="caution">
    <text evidence="6">The sequence shown here is derived from an EMBL/GenBank/DDBJ whole genome shotgun (WGS) entry which is preliminary data.</text>
</comment>
<dbReference type="InterPro" id="IPR002893">
    <property type="entry name" value="Znf_MYND"/>
</dbReference>
<dbReference type="GO" id="GO:0008270">
    <property type="term" value="F:zinc ion binding"/>
    <property type="evidence" value="ECO:0007669"/>
    <property type="project" value="UniProtKB-KW"/>
</dbReference>
<dbReference type="OrthoDB" id="283753at2759"/>
<evidence type="ECO:0000313" key="7">
    <source>
        <dbReference type="Proteomes" id="UP000692954"/>
    </source>
</evidence>
<accession>A0A8S1KHJ2</accession>
<organism evidence="6 7">
    <name type="scientific">Paramecium sonneborni</name>
    <dbReference type="NCBI Taxonomy" id="65129"/>
    <lineage>
        <taxon>Eukaryota</taxon>
        <taxon>Sar</taxon>
        <taxon>Alveolata</taxon>
        <taxon>Ciliophora</taxon>
        <taxon>Intramacronucleata</taxon>
        <taxon>Oligohymenophorea</taxon>
        <taxon>Peniculida</taxon>
        <taxon>Parameciidae</taxon>
        <taxon>Paramecium</taxon>
    </lineage>
</organism>
<evidence type="ECO:0000256" key="2">
    <source>
        <dbReference type="ARBA" id="ARBA00022771"/>
    </source>
</evidence>
<dbReference type="AlphaFoldDB" id="A0A8S1KHJ2"/>
<keyword evidence="3" id="KW-0862">Zinc</keyword>
<gene>
    <name evidence="6" type="ORF">PSON_ATCC_30995.1.T0080366</name>
</gene>
<dbReference type="Pfam" id="PF01753">
    <property type="entry name" value="zf-MYND"/>
    <property type="match status" value="1"/>
</dbReference>
<feature type="domain" description="MYND-type" evidence="5">
    <location>
        <begin position="130"/>
        <end position="168"/>
    </location>
</feature>
<evidence type="ECO:0000313" key="6">
    <source>
        <dbReference type="EMBL" id="CAD8054578.1"/>
    </source>
</evidence>
<evidence type="ECO:0000256" key="3">
    <source>
        <dbReference type="ARBA" id="ARBA00022833"/>
    </source>
</evidence>
<name>A0A8S1KHJ2_9CILI</name>
<reference evidence="6" key="1">
    <citation type="submission" date="2021-01" db="EMBL/GenBank/DDBJ databases">
        <authorList>
            <consortium name="Genoscope - CEA"/>
            <person name="William W."/>
        </authorList>
    </citation>
    <scope>NUCLEOTIDE SEQUENCE</scope>
</reference>
<keyword evidence="1" id="KW-0479">Metal-binding</keyword>
<keyword evidence="7" id="KW-1185">Reference proteome</keyword>
<evidence type="ECO:0000256" key="4">
    <source>
        <dbReference type="PROSITE-ProRule" id="PRU00134"/>
    </source>
</evidence>
<dbReference type="EMBL" id="CAJJDN010000008">
    <property type="protein sequence ID" value="CAD8054578.1"/>
    <property type="molecule type" value="Genomic_DNA"/>
</dbReference>